<feature type="domain" description="C2" evidence="13">
    <location>
        <begin position="1477"/>
        <end position="1590"/>
    </location>
</feature>
<dbReference type="InterPro" id="IPR037765">
    <property type="entry name" value="C2B_Tricalbin"/>
</dbReference>
<organism evidence="15 16">
    <name type="scientific">Zygosaccharomyces rouxii</name>
    <dbReference type="NCBI Taxonomy" id="4956"/>
    <lineage>
        <taxon>Eukaryota</taxon>
        <taxon>Fungi</taxon>
        <taxon>Dikarya</taxon>
        <taxon>Ascomycota</taxon>
        <taxon>Saccharomycotina</taxon>
        <taxon>Saccharomycetes</taxon>
        <taxon>Saccharomycetales</taxon>
        <taxon>Saccharomycetaceae</taxon>
        <taxon>Zygosaccharomyces</taxon>
    </lineage>
</organism>
<keyword evidence="7 12" id="KW-1133">Transmembrane helix</keyword>
<evidence type="ECO:0000313" key="16">
    <source>
        <dbReference type="Proteomes" id="UP000187013"/>
    </source>
</evidence>
<evidence type="ECO:0000256" key="3">
    <source>
        <dbReference type="ARBA" id="ARBA00022553"/>
    </source>
</evidence>
<proteinExistence type="predicted"/>
<dbReference type="CDD" id="cd04052">
    <property type="entry name" value="C2B_Tricalbin-like"/>
    <property type="match status" value="1"/>
</dbReference>
<gene>
    <name evidence="15" type="ORF">ZYGR_0AG06190</name>
</gene>
<dbReference type="SUPFAM" id="SSF49562">
    <property type="entry name" value="C2 domain (Calcium/lipid-binding domain, CaLB)"/>
    <property type="match status" value="5"/>
</dbReference>
<evidence type="ECO:0008006" key="17">
    <source>
        <dbReference type="Google" id="ProtNLM"/>
    </source>
</evidence>
<feature type="domain" description="C2" evidence="13">
    <location>
        <begin position="727"/>
        <end position="846"/>
    </location>
</feature>
<dbReference type="InterPro" id="IPR017147">
    <property type="entry name" value="Tricalbin"/>
</dbReference>
<dbReference type="PIRSF" id="PIRSF037232">
    <property type="entry name" value="Tricalbin"/>
    <property type="match status" value="1"/>
</dbReference>
<dbReference type="InterPro" id="IPR056910">
    <property type="entry name" value="TCB1-3_C2"/>
</dbReference>
<keyword evidence="10 12" id="KW-0472">Membrane</keyword>
<dbReference type="PANTHER" id="PTHR46980:SF1">
    <property type="entry name" value="TRICALBIN-3"/>
    <property type="match status" value="1"/>
</dbReference>
<evidence type="ECO:0000256" key="2">
    <source>
        <dbReference type="ARBA" id="ARBA00022448"/>
    </source>
</evidence>
<keyword evidence="6" id="KW-0256">Endoplasmic reticulum</keyword>
<feature type="region of interest" description="Disordered" evidence="11">
    <location>
        <begin position="1"/>
        <end position="218"/>
    </location>
</feature>
<feature type="compositionally biased region" description="Polar residues" evidence="11">
    <location>
        <begin position="1392"/>
        <end position="1401"/>
    </location>
</feature>
<dbReference type="Gene3D" id="2.60.40.150">
    <property type="entry name" value="C2 domain"/>
    <property type="match status" value="4"/>
</dbReference>
<dbReference type="InterPro" id="IPR031468">
    <property type="entry name" value="SMP_LBD"/>
</dbReference>
<evidence type="ECO:0000256" key="9">
    <source>
        <dbReference type="ARBA" id="ARBA00023121"/>
    </source>
</evidence>
<dbReference type="InterPro" id="IPR035892">
    <property type="entry name" value="C2_domain_sf"/>
</dbReference>
<evidence type="ECO:0000256" key="5">
    <source>
        <dbReference type="ARBA" id="ARBA00022737"/>
    </source>
</evidence>
<dbReference type="CDD" id="cd04040">
    <property type="entry name" value="C2D_Tricalbin-like"/>
    <property type="match status" value="1"/>
</dbReference>
<dbReference type="PANTHER" id="PTHR46980">
    <property type="entry name" value="TRICALBIN-1-RELATED"/>
    <property type="match status" value="1"/>
</dbReference>
<dbReference type="Pfam" id="PF25669">
    <property type="entry name" value="SMP_MUG190-like"/>
    <property type="match status" value="1"/>
</dbReference>
<feature type="domain" description="C2" evidence="13">
    <location>
        <begin position="1199"/>
        <end position="1316"/>
    </location>
</feature>
<dbReference type="InterPro" id="IPR000008">
    <property type="entry name" value="C2_dom"/>
</dbReference>
<feature type="compositionally biased region" description="Basic and acidic residues" evidence="11">
    <location>
        <begin position="1"/>
        <end position="13"/>
    </location>
</feature>
<keyword evidence="9" id="KW-0446">Lipid-binding</keyword>
<dbReference type="SMART" id="SM00239">
    <property type="entry name" value="C2"/>
    <property type="match status" value="5"/>
</dbReference>
<dbReference type="PROSITE" id="PS51847">
    <property type="entry name" value="SMP"/>
    <property type="match status" value="1"/>
</dbReference>
<dbReference type="InterPro" id="IPR052455">
    <property type="entry name" value="Tricalbin_domain"/>
</dbReference>
<dbReference type="EMBL" id="BDGX01000033">
    <property type="protein sequence ID" value="GAV52628.1"/>
    <property type="molecule type" value="Genomic_DNA"/>
</dbReference>
<dbReference type="Pfam" id="PF24920">
    <property type="entry name" value="C2_TCB1"/>
    <property type="match status" value="1"/>
</dbReference>
<name>A0A1Q3AAG1_ZYGRO</name>
<keyword evidence="2" id="KW-0813">Transport</keyword>
<dbReference type="InterPro" id="IPR037762">
    <property type="entry name" value="C2C_Tricalbin"/>
</dbReference>
<evidence type="ECO:0000256" key="1">
    <source>
        <dbReference type="ARBA" id="ARBA00004586"/>
    </source>
</evidence>
<dbReference type="GO" id="GO:0005789">
    <property type="term" value="C:endoplasmic reticulum membrane"/>
    <property type="evidence" value="ECO:0007669"/>
    <property type="project" value="UniProtKB-SubCell"/>
</dbReference>
<evidence type="ECO:0000256" key="4">
    <source>
        <dbReference type="ARBA" id="ARBA00022692"/>
    </source>
</evidence>
<feature type="region of interest" description="Disordered" evidence="11">
    <location>
        <begin position="674"/>
        <end position="742"/>
    </location>
</feature>
<feature type="compositionally biased region" description="Basic and acidic residues" evidence="11">
    <location>
        <begin position="1468"/>
        <end position="1485"/>
    </location>
</feature>
<dbReference type="InterPro" id="IPR037761">
    <property type="entry name" value="C2A_Tricalbin"/>
</dbReference>
<keyword evidence="8" id="KW-0445">Lipid transport</keyword>
<dbReference type="Pfam" id="PF00168">
    <property type="entry name" value="C2"/>
    <property type="match status" value="5"/>
</dbReference>
<feature type="region of interest" description="Disordered" evidence="11">
    <location>
        <begin position="1385"/>
        <end position="1411"/>
    </location>
</feature>
<reference evidence="15 16" key="1">
    <citation type="submission" date="2016-08" db="EMBL/GenBank/DDBJ databases">
        <title>Draft genome sequence of allopolyploid Zygosaccharomyces rouxii.</title>
        <authorList>
            <person name="Watanabe J."/>
            <person name="Uehara K."/>
            <person name="Mogi Y."/>
            <person name="Tsukioka Y."/>
        </authorList>
    </citation>
    <scope>NUCLEOTIDE SEQUENCE [LARGE SCALE GENOMIC DNA]</scope>
    <source>
        <strain evidence="15 16">NBRC 110957</strain>
    </source>
</reference>
<sequence>MMDEAATKAEKGHKFFNPRRFSLSKKEATKLNGKNDQGLAEKAMDDYGKDVLDDGRASVKSPRKSGGFASFRSPRLSFSSKNSASGNKLPAQAHINGANQAHSNSSNSAKPQDIPSASSRQSSKKPDSIRRSSMNSRRSGRISSDRTANGSPGSRVPSHPLPTHLLVQQKEKEEQEAKRKQLAPSTSEKQPLLSVQQKEKQNAIPGVSPTTTGRLNSPEELYPWRKIGSFHHTGKGSPNTGDARLVKAYILENLFNDWYSNGALAVGTCFMSWLFAYLRFSWWSLLFVLGCMGAVFASEYRRFNRNIRDDLTRITVEETLSQRKESMLWMNSFFSKFWVLYMPILSQQVKDIVNPTLAGVAPGYGIDAISLDEFTLGSKAPSVRSISTDTKSGSDISDMVFEFAFTPSDVSDMTPKEAREKVHPKIVLAISLGKSVVSKKMKVIVEDINVSGRMRAKIKFGDTFPNIGMVSVQMLEAPVIEFGLKPLGGDTLGLDVMSFLPGLKKFVQSIINANVGPMLYAPNHLDINVEELMAAQANDAIGVLAVTIAKGDGLKGSDFITNTVDPYVSFELEKPLPDVNGDDLRTTIKHDTSDPRWNETKYVLVSSLQQKMKMKCFDFNDVRKDTFIGEIEVDLNDLLQEPTQDNLTHDLTIGTKSRGALSYSLHWFPAKKSENITGQKEAESDEESISKQDAGAAPDETIADGEESGKVEGEAEPKEKETENDEDDEEGAAADEDNEDDETDAGIVKLTLQNIKYLNTAVALTGTLSPSATMYLNGNVVKEFRTLKRINEPSWGETIELFVPSREESELKLVVYDNGLREKKVICEYGSTLEEIFKTLQDGLPFVKGSPQGEIYMNAEWKPVRMSGLFASGGSRDPLGALRVFVRDINVLDNISGIGDIDPYFTLSVNRHVDYKSISYSETEHAYFDKVDYLVLMSEKASVTINVFDYQSVGDDRFIGSAQVPLEEVMKKDPETDNFILIDNSRKPLKLGLQNKKGKVGQNYVNVSLSFVPCIPVYTPTEYQTVLEKDAELQQKRKEFWENQEELKKEMEKTPDQYEVIKKQDPFEDEEKKLHRKERLSLEQLLQHNSGVLNLQILGGAMHQSNCFLQICVDDLSWPKYSSPKIFSDSFPSDSADLFIRDLRNSKLLFRLSEKRIPKDESNIITEFSCNTYDLLKNSYGEVSKVNIAGSVVNVQCLYTPTAQRLPVSDTILDTGILDLTVLSADNLMSADRNGYSDPFFTIVVDHREVYKSEIVKKTLSPEWNEKLEVPIPSRTRKKVQVVFYDWDRAGDNDELGSLELDLFPMMPKEVYNWELPLNTQGTAKFQASFIPQYNKPIVTLHEVKKKSAVGHLASAPSGIGHAGKGIVHGGAHIFKKPFKAGKRKSADLDSATANRKSTAGDSAEGEAPELNPELAEAKKSLDVDRSVPNLDYALVQELDPKSHLPVGGEALSSRISERVPSVLSGPVDRKSFSKDGGDGIRKNLEPGTNYQGKLTLVSTDRVAPKVQLKVGLSVNGKVKHLYKSRSQKEDEGGNAPFNESFTFRGPPEGTLIFEAISHHRLTKDMELGTAEIPLNDPQIQIGGNISLKLAEGTVIFRTEYGSPVDDSVPPVPAIPQEYQ</sequence>
<feature type="compositionally biased region" description="Basic and acidic residues" evidence="11">
    <location>
        <begin position="169"/>
        <end position="179"/>
    </location>
</feature>
<feature type="region of interest" description="Disordered" evidence="11">
    <location>
        <begin position="1463"/>
        <end position="1487"/>
    </location>
</feature>
<dbReference type="CDD" id="cd04045">
    <property type="entry name" value="C2C_Tricalbin-like"/>
    <property type="match status" value="1"/>
</dbReference>
<dbReference type="GO" id="GO:0061817">
    <property type="term" value="P:endoplasmic reticulum-plasma membrane tethering"/>
    <property type="evidence" value="ECO:0007669"/>
    <property type="project" value="InterPro"/>
</dbReference>
<dbReference type="GO" id="GO:0071944">
    <property type="term" value="C:cell periphery"/>
    <property type="evidence" value="ECO:0007669"/>
    <property type="project" value="UniProtKB-ARBA"/>
</dbReference>
<dbReference type="Proteomes" id="UP000187013">
    <property type="component" value="Unassembled WGS sequence"/>
</dbReference>
<comment type="caution">
    <text evidence="15">The sequence shown here is derived from an EMBL/GenBank/DDBJ whole genome shotgun (WGS) entry which is preliminary data.</text>
</comment>
<dbReference type="InterPro" id="IPR037756">
    <property type="entry name" value="C2D_Tricalbin"/>
</dbReference>
<evidence type="ECO:0000259" key="14">
    <source>
        <dbReference type="PROSITE" id="PS51847"/>
    </source>
</evidence>
<feature type="domain" description="C2" evidence="13">
    <location>
        <begin position="521"/>
        <end position="649"/>
    </location>
</feature>
<dbReference type="CDD" id="cd04044">
    <property type="entry name" value="C2A_Tricalbin-like"/>
    <property type="match status" value="1"/>
</dbReference>
<evidence type="ECO:0000256" key="8">
    <source>
        <dbReference type="ARBA" id="ARBA00023055"/>
    </source>
</evidence>
<feature type="domain" description="SMP-LTD" evidence="14">
    <location>
        <begin position="323"/>
        <end position="530"/>
    </location>
</feature>
<feature type="domain" description="C2" evidence="13">
    <location>
        <begin position="851"/>
        <end position="979"/>
    </location>
</feature>
<feature type="compositionally biased region" description="Polar residues" evidence="11">
    <location>
        <begin position="76"/>
        <end position="86"/>
    </location>
</feature>
<feature type="transmembrane region" description="Helical" evidence="12">
    <location>
        <begin position="282"/>
        <end position="300"/>
    </location>
</feature>
<feature type="compositionally biased region" description="Basic and acidic residues" evidence="11">
    <location>
        <begin position="707"/>
        <end position="721"/>
    </location>
</feature>
<dbReference type="GO" id="GO:0006869">
    <property type="term" value="P:lipid transport"/>
    <property type="evidence" value="ECO:0007669"/>
    <property type="project" value="UniProtKB-KW"/>
</dbReference>
<evidence type="ECO:0000256" key="7">
    <source>
        <dbReference type="ARBA" id="ARBA00022989"/>
    </source>
</evidence>
<evidence type="ECO:0000313" key="15">
    <source>
        <dbReference type="EMBL" id="GAV52628.1"/>
    </source>
</evidence>
<dbReference type="GO" id="GO:0008289">
    <property type="term" value="F:lipid binding"/>
    <property type="evidence" value="ECO:0007669"/>
    <property type="project" value="UniProtKB-KW"/>
</dbReference>
<evidence type="ECO:0000256" key="11">
    <source>
        <dbReference type="SAM" id="MobiDB-lite"/>
    </source>
</evidence>
<accession>A0A1Q3AAG1</accession>
<keyword evidence="5" id="KW-0677">Repeat</keyword>
<protein>
    <recommendedName>
        <fullName evidence="17">Tricalbin-3</fullName>
    </recommendedName>
</protein>
<dbReference type="CDD" id="cd21678">
    <property type="entry name" value="SMP_TCB"/>
    <property type="match status" value="1"/>
</dbReference>
<evidence type="ECO:0000259" key="13">
    <source>
        <dbReference type="PROSITE" id="PS50004"/>
    </source>
</evidence>
<feature type="region of interest" description="Disordered" evidence="11">
    <location>
        <begin position="1525"/>
        <end position="1544"/>
    </location>
</feature>
<evidence type="ECO:0000256" key="6">
    <source>
        <dbReference type="ARBA" id="ARBA00022824"/>
    </source>
</evidence>
<dbReference type="OrthoDB" id="1029639at2759"/>
<feature type="compositionally biased region" description="Low complexity" evidence="11">
    <location>
        <begin position="96"/>
        <end position="109"/>
    </location>
</feature>
<keyword evidence="3" id="KW-0597">Phosphoprotein</keyword>
<keyword evidence="4 12" id="KW-0812">Transmembrane</keyword>
<dbReference type="PROSITE" id="PS50004">
    <property type="entry name" value="C2"/>
    <property type="match status" value="5"/>
</dbReference>
<feature type="compositionally biased region" description="Acidic residues" evidence="11">
    <location>
        <begin position="722"/>
        <end position="742"/>
    </location>
</feature>
<comment type="subcellular location">
    <subcellularLocation>
        <location evidence="1">Endoplasmic reticulum membrane</location>
    </subcellularLocation>
</comment>
<feature type="compositionally biased region" description="Polar residues" evidence="11">
    <location>
        <begin position="183"/>
        <end position="196"/>
    </location>
</feature>
<evidence type="ECO:0000256" key="12">
    <source>
        <dbReference type="SAM" id="Phobius"/>
    </source>
</evidence>
<feature type="compositionally biased region" description="Basic and acidic residues" evidence="11">
    <location>
        <begin position="42"/>
        <end position="57"/>
    </location>
</feature>
<evidence type="ECO:0000256" key="10">
    <source>
        <dbReference type="ARBA" id="ARBA00023136"/>
    </source>
</evidence>